<dbReference type="Gene3D" id="3.30.160.60">
    <property type="entry name" value="Classic Zinc Finger"/>
    <property type="match status" value="3"/>
</dbReference>
<dbReference type="PROSITE" id="PS50157">
    <property type="entry name" value="ZINC_FINGER_C2H2_2"/>
    <property type="match status" value="3"/>
</dbReference>
<organism evidence="7 8">
    <name type="scientific">Elysia chlorotica</name>
    <name type="common">Eastern emerald elysia</name>
    <name type="synonym">Sea slug</name>
    <dbReference type="NCBI Taxonomy" id="188477"/>
    <lineage>
        <taxon>Eukaryota</taxon>
        <taxon>Metazoa</taxon>
        <taxon>Spiralia</taxon>
        <taxon>Lophotrochozoa</taxon>
        <taxon>Mollusca</taxon>
        <taxon>Gastropoda</taxon>
        <taxon>Heterobranchia</taxon>
        <taxon>Euthyneura</taxon>
        <taxon>Panpulmonata</taxon>
        <taxon>Sacoglossa</taxon>
        <taxon>Placobranchoidea</taxon>
        <taxon>Plakobranchidae</taxon>
        <taxon>Elysia</taxon>
    </lineage>
</organism>
<feature type="region of interest" description="Disordered" evidence="5">
    <location>
        <begin position="589"/>
        <end position="609"/>
    </location>
</feature>
<evidence type="ECO:0000256" key="1">
    <source>
        <dbReference type="ARBA" id="ARBA00022723"/>
    </source>
</evidence>
<protein>
    <recommendedName>
        <fullName evidence="6">C2H2-type domain-containing protein</fullName>
    </recommendedName>
</protein>
<feature type="compositionally biased region" description="Low complexity" evidence="5">
    <location>
        <begin position="406"/>
        <end position="418"/>
    </location>
</feature>
<evidence type="ECO:0000313" key="7">
    <source>
        <dbReference type="EMBL" id="RUS77601.1"/>
    </source>
</evidence>
<feature type="compositionally biased region" description="Basic and acidic residues" evidence="5">
    <location>
        <begin position="270"/>
        <end position="281"/>
    </location>
</feature>
<dbReference type="FunFam" id="3.30.160.60:FF:000007">
    <property type="entry name" value="Basic krueppel-like factor 3"/>
    <property type="match status" value="1"/>
</dbReference>
<dbReference type="PROSITE" id="PS00028">
    <property type="entry name" value="ZINC_FINGER_C2H2_1"/>
    <property type="match status" value="3"/>
</dbReference>
<feature type="domain" description="C2H2-type" evidence="6">
    <location>
        <begin position="617"/>
        <end position="646"/>
    </location>
</feature>
<dbReference type="PANTHER" id="PTHR23235">
    <property type="entry name" value="KRUEPPEL-LIKE TRANSCRIPTION FACTOR"/>
    <property type="match status" value="1"/>
</dbReference>
<dbReference type="InterPro" id="IPR013087">
    <property type="entry name" value="Znf_C2H2_type"/>
</dbReference>
<evidence type="ECO:0000256" key="4">
    <source>
        <dbReference type="PROSITE-ProRule" id="PRU00042"/>
    </source>
</evidence>
<dbReference type="InterPro" id="IPR036236">
    <property type="entry name" value="Znf_C2H2_sf"/>
</dbReference>
<accession>A0A3S1B8H9</accession>
<sequence>MANKASCDVGSAMERDAVESLLSISQGVGSATQTSKCLPQPDKTHFKRFQQDTLRKTLERKPSTLEQLLTGEMLPKKQLPRASEWQRDKLQYKRSSSETSSSSSTSQSSTSTSNDSTSVPKIFRGHKRRFQEMCQERKSTASKLSKHSLDSVSNSDSGCNSERVLDLSLPCSVKNNSNSQCSSQRNSLNHCSELRSFSPMAFPGLGQCHCESCILDTPYHFSHSFTDDLPRCLTPLDPGHSQDVYLAGNDAQDVSDNENDDEDSDEEFNDLDHSVQKSSEKESMNLKSAGYHLNSRSNSQNVSLHWDNTQIKSNIQPNKSELFFKPIDIPKASEQRIETVTSFPLKSSLDNFRDPLGPNSHMSDTPSHYKNQSAFNDIQQEHSQIKVSSKTLACGDLPKQTLPLASSSSSTTSESSSTGPKPGNCSHLSALLTATSLPSPTYLCHSKSKYTPLQSQISSKKVSQISTSTTLFSSLATSHQKSGMPAPQNSGKTAAIIFPKSSAPTHPTVAVQLSMGKPAVSTSSSENSQLIVLPSSSGNIPLLQIATPQAGCPPPVVQVFVMNPVASQSNNLFGQQTVARALTQNFQTIAPAPPSSVPAEAPRQSGSPDDLCRRRLHKCHIPECGKTYFKSSHLKAHVRTHTGEKPFLCEWSGCHRRFARSDERSRHMRTHTGEKRFECGICQRRFMRSDHLAKHLKRHNNCKKSGAWSKRKGFH</sequence>
<dbReference type="GO" id="GO:0000981">
    <property type="term" value="F:DNA-binding transcription factor activity, RNA polymerase II-specific"/>
    <property type="evidence" value="ECO:0007669"/>
    <property type="project" value="TreeGrafter"/>
</dbReference>
<dbReference type="SMART" id="SM00355">
    <property type="entry name" value="ZnF_C2H2"/>
    <property type="match status" value="3"/>
</dbReference>
<dbReference type="GO" id="GO:0000978">
    <property type="term" value="F:RNA polymerase II cis-regulatory region sequence-specific DNA binding"/>
    <property type="evidence" value="ECO:0007669"/>
    <property type="project" value="TreeGrafter"/>
</dbReference>
<evidence type="ECO:0000256" key="2">
    <source>
        <dbReference type="ARBA" id="ARBA00022771"/>
    </source>
</evidence>
<feature type="domain" description="C2H2-type" evidence="6">
    <location>
        <begin position="677"/>
        <end position="704"/>
    </location>
</feature>
<dbReference type="Pfam" id="PF00096">
    <property type="entry name" value="zf-C2H2"/>
    <property type="match status" value="3"/>
</dbReference>
<evidence type="ECO:0000256" key="3">
    <source>
        <dbReference type="ARBA" id="ARBA00022833"/>
    </source>
</evidence>
<feature type="region of interest" description="Disordered" evidence="5">
    <location>
        <begin position="68"/>
        <end position="121"/>
    </location>
</feature>
<feature type="region of interest" description="Disordered" evidence="5">
    <location>
        <begin position="27"/>
        <end position="46"/>
    </location>
</feature>
<feature type="compositionally biased region" description="Low complexity" evidence="5">
    <location>
        <begin position="97"/>
        <end position="118"/>
    </location>
</feature>
<feature type="compositionally biased region" description="Acidic residues" evidence="5">
    <location>
        <begin position="253"/>
        <end position="269"/>
    </location>
</feature>
<dbReference type="Proteomes" id="UP000271974">
    <property type="component" value="Unassembled WGS sequence"/>
</dbReference>
<keyword evidence="3" id="KW-0862">Zinc</keyword>
<evidence type="ECO:0000256" key="5">
    <source>
        <dbReference type="SAM" id="MobiDB-lite"/>
    </source>
</evidence>
<feature type="region of interest" description="Disordered" evidence="5">
    <location>
        <begin position="134"/>
        <end position="156"/>
    </location>
</feature>
<keyword evidence="2 4" id="KW-0863">Zinc-finger</keyword>
<feature type="domain" description="C2H2-type" evidence="6">
    <location>
        <begin position="647"/>
        <end position="676"/>
    </location>
</feature>
<keyword evidence="8" id="KW-1185">Reference proteome</keyword>
<dbReference type="OrthoDB" id="4748970at2759"/>
<feature type="compositionally biased region" description="Polar residues" evidence="5">
    <location>
        <begin position="27"/>
        <end position="37"/>
    </location>
</feature>
<dbReference type="SUPFAM" id="SSF57667">
    <property type="entry name" value="beta-beta-alpha zinc fingers"/>
    <property type="match status" value="2"/>
</dbReference>
<dbReference type="AlphaFoldDB" id="A0A3S1B8H9"/>
<feature type="region of interest" description="Disordered" evidence="5">
    <location>
        <begin position="251"/>
        <end position="281"/>
    </location>
</feature>
<name>A0A3S1B8H9_ELYCH</name>
<keyword evidence="1" id="KW-0479">Metal-binding</keyword>
<proteinExistence type="predicted"/>
<reference evidence="7 8" key="1">
    <citation type="submission" date="2019-01" db="EMBL/GenBank/DDBJ databases">
        <title>A draft genome assembly of the solar-powered sea slug Elysia chlorotica.</title>
        <authorList>
            <person name="Cai H."/>
            <person name="Li Q."/>
            <person name="Fang X."/>
            <person name="Li J."/>
            <person name="Curtis N.E."/>
            <person name="Altenburger A."/>
            <person name="Shibata T."/>
            <person name="Feng M."/>
            <person name="Maeda T."/>
            <person name="Schwartz J.A."/>
            <person name="Shigenobu S."/>
            <person name="Lundholm N."/>
            <person name="Nishiyama T."/>
            <person name="Yang H."/>
            <person name="Hasebe M."/>
            <person name="Li S."/>
            <person name="Pierce S.K."/>
            <person name="Wang J."/>
        </authorList>
    </citation>
    <scope>NUCLEOTIDE SEQUENCE [LARGE SCALE GENOMIC DNA]</scope>
    <source>
        <strain evidence="7">EC2010</strain>
        <tissue evidence="7">Whole organism of an adult</tissue>
    </source>
</reference>
<dbReference type="GO" id="GO:0008270">
    <property type="term" value="F:zinc ion binding"/>
    <property type="evidence" value="ECO:0007669"/>
    <property type="project" value="UniProtKB-KW"/>
</dbReference>
<evidence type="ECO:0000259" key="6">
    <source>
        <dbReference type="PROSITE" id="PS50157"/>
    </source>
</evidence>
<feature type="region of interest" description="Disordered" evidence="5">
    <location>
        <begin position="401"/>
        <end position="424"/>
    </location>
</feature>
<dbReference type="PANTHER" id="PTHR23235:SF164">
    <property type="entry name" value="C2H2-TYPE DOMAIN-CONTAINING PROTEIN"/>
    <property type="match status" value="1"/>
</dbReference>
<comment type="caution">
    <text evidence="7">The sequence shown here is derived from an EMBL/GenBank/DDBJ whole genome shotgun (WGS) entry which is preliminary data.</text>
</comment>
<evidence type="ECO:0000313" key="8">
    <source>
        <dbReference type="Proteomes" id="UP000271974"/>
    </source>
</evidence>
<dbReference type="EMBL" id="RQTK01000568">
    <property type="protein sequence ID" value="RUS77601.1"/>
    <property type="molecule type" value="Genomic_DNA"/>
</dbReference>
<dbReference type="STRING" id="188477.A0A3S1B8H9"/>
<gene>
    <name evidence="7" type="ORF">EGW08_014640</name>
</gene>